<feature type="compositionally biased region" description="Basic and acidic residues" evidence="1">
    <location>
        <begin position="103"/>
        <end position="116"/>
    </location>
</feature>
<protein>
    <submittedName>
        <fullName evidence="4">Uncharacterized protein</fullName>
    </submittedName>
</protein>
<keyword evidence="3" id="KW-1185">Reference proteome</keyword>
<reference evidence="4" key="1">
    <citation type="submission" date="2022-11" db="UniProtKB">
        <authorList>
            <consortium name="WormBaseParasite"/>
        </authorList>
    </citation>
    <scope>IDENTIFICATION</scope>
</reference>
<sequence length="177" mass="20602">MKLKILQLICLINYVYTFPNDLFDELWETNQSEAQANSIESRPKIKIEPREEQFNERWRDESSLKGIVKVEHEPHYGAVKVEKQLEDHVKEEDQHGQATNTSDYKKIGDNSNKHLSDQNNSTDHDEIVDEQQNEKPKLFLNEPVPQIAPTHPQWHFFTFPPLACAPSTVATHDRLSE</sequence>
<feature type="chain" id="PRO_5036677575" evidence="2">
    <location>
        <begin position="18"/>
        <end position="177"/>
    </location>
</feature>
<evidence type="ECO:0000313" key="3">
    <source>
        <dbReference type="Proteomes" id="UP000887572"/>
    </source>
</evidence>
<accession>A0A914GNR3</accession>
<dbReference type="Proteomes" id="UP000887572">
    <property type="component" value="Unplaced"/>
</dbReference>
<organism evidence="3 4">
    <name type="scientific">Globodera rostochiensis</name>
    <name type="common">Golden nematode worm</name>
    <name type="synonym">Heterodera rostochiensis</name>
    <dbReference type="NCBI Taxonomy" id="31243"/>
    <lineage>
        <taxon>Eukaryota</taxon>
        <taxon>Metazoa</taxon>
        <taxon>Ecdysozoa</taxon>
        <taxon>Nematoda</taxon>
        <taxon>Chromadorea</taxon>
        <taxon>Rhabditida</taxon>
        <taxon>Tylenchina</taxon>
        <taxon>Tylenchomorpha</taxon>
        <taxon>Tylenchoidea</taxon>
        <taxon>Heteroderidae</taxon>
        <taxon>Heteroderinae</taxon>
        <taxon>Globodera</taxon>
    </lineage>
</organism>
<evidence type="ECO:0000313" key="4">
    <source>
        <dbReference type="WBParaSite" id="Gr19_v10_g10027.t2"/>
    </source>
</evidence>
<keyword evidence="2" id="KW-0732">Signal</keyword>
<proteinExistence type="predicted"/>
<feature type="compositionally biased region" description="Basic and acidic residues" evidence="1">
    <location>
        <begin position="84"/>
        <end position="95"/>
    </location>
</feature>
<dbReference type="AlphaFoldDB" id="A0A914GNR3"/>
<evidence type="ECO:0000256" key="2">
    <source>
        <dbReference type="SAM" id="SignalP"/>
    </source>
</evidence>
<dbReference type="WBParaSite" id="Gr19_v10_g10027.t2">
    <property type="protein sequence ID" value="Gr19_v10_g10027.t2"/>
    <property type="gene ID" value="Gr19_v10_g10027"/>
</dbReference>
<feature type="region of interest" description="Disordered" evidence="1">
    <location>
        <begin position="84"/>
        <end position="152"/>
    </location>
</feature>
<name>A0A914GNR3_GLORO</name>
<feature type="signal peptide" evidence="2">
    <location>
        <begin position="1"/>
        <end position="17"/>
    </location>
</feature>
<evidence type="ECO:0000256" key="1">
    <source>
        <dbReference type="SAM" id="MobiDB-lite"/>
    </source>
</evidence>